<organism evidence="9 10">
    <name type="scientific">Byssothecium circinans</name>
    <dbReference type="NCBI Taxonomy" id="147558"/>
    <lineage>
        <taxon>Eukaryota</taxon>
        <taxon>Fungi</taxon>
        <taxon>Dikarya</taxon>
        <taxon>Ascomycota</taxon>
        <taxon>Pezizomycotina</taxon>
        <taxon>Dothideomycetes</taxon>
        <taxon>Pleosporomycetidae</taxon>
        <taxon>Pleosporales</taxon>
        <taxon>Massarineae</taxon>
        <taxon>Massarinaceae</taxon>
        <taxon>Byssothecium</taxon>
    </lineage>
</organism>
<feature type="non-terminal residue" evidence="9">
    <location>
        <position position="1"/>
    </location>
</feature>
<dbReference type="Proteomes" id="UP000800035">
    <property type="component" value="Unassembled WGS sequence"/>
</dbReference>
<accession>A0A6A5THU9</accession>
<keyword evidence="10" id="KW-1185">Reference proteome</keyword>
<evidence type="ECO:0000256" key="6">
    <source>
        <dbReference type="ARBA" id="ARBA00023128"/>
    </source>
</evidence>
<feature type="non-terminal residue" evidence="9">
    <location>
        <position position="256"/>
    </location>
</feature>
<dbReference type="Gene3D" id="3.40.50.1820">
    <property type="entry name" value="alpha/beta hydrolase"/>
    <property type="match status" value="1"/>
</dbReference>
<sequence>LYEPEQPDESQVDIIFVHGLTGNAFNTWYHRDKKLHWPSTLLRENIPLARIFIFGYDANVASFWGGASQNRLANHAENLVGHLAGVREETQKEGQKIIFVAHSLGGLVVERAIQISEANAEQHLRQIERSTIGILFLGTPHSGSDFAPFSKAVGTVLGLAGKRVNTDILDSLRRDSQVLLDVEDWFGQWRRRRSENTNPVQITTFFEEMGLPIVGKVVEESQVKIPGYSSYGIRSNHMDMPKFATFHDPGYKAVRR</sequence>
<name>A0A6A5THU9_9PLEO</name>
<dbReference type="PANTHER" id="PTHR48182">
    <property type="entry name" value="PROTEIN SERAC1"/>
    <property type="match status" value="1"/>
</dbReference>
<dbReference type="GO" id="GO:0016020">
    <property type="term" value="C:membrane"/>
    <property type="evidence" value="ECO:0007669"/>
    <property type="project" value="UniProtKB-SubCell"/>
</dbReference>
<dbReference type="InterPro" id="IPR029058">
    <property type="entry name" value="AB_hydrolase_fold"/>
</dbReference>
<reference evidence="9" key="1">
    <citation type="journal article" date="2020" name="Stud. Mycol.">
        <title>101 Dothideomycetes genomes: a test case for predicting lifestyles and emergence of pathogens.</title>
        <authorList>
            <person name="Haridas S."/>
            <person name="Albert R."/>
            <person name="Binder M."/>
            <person name="Bloem J."/>
            <person name="Labutti K."/>
            <person name="Salamov A."/>
            <person name="Andreopoulos B."/>
            <person name="Baker S."/>
            <person name="Barry K."/>
            <person name="Bills G."/>
            <person name="Bluhm B."/>
            <person name="Cannon C."/>
            <person name="Castanera R."/>
            <person name="Culley D."/>
            <person name="Daum C."/>
            <person name="Ezra D."/>
            <person name="Gonzalez J."/>
            <person name="Henrissat B."/>
            <person name="Kuo A."/>
            <person name="Liang C."/>
            <person name="Lipzen A."/>
            <person name="Lutzoni F."/>
            <person name="Magnuson J."/>
            <person name="Mondo S."/>
            <person name="Nolan M."/>
            <person name="Ohm R."/>
            <person name="Pangilinan J."/>
            <person name="Park H.-J."/>
            <person name="Ramirez L."/>
            <person name="Alfaro M."/>
            <person name="Sun H."/>
            <person name="Tritt A."/>
            <person name="Yoshinaga Y."/>
            <person name="Zwiers L.-H."/>
            <person name="Turgeon B."/>
            <person name="Goodwin S."/>
            <person name="Spatafora J."/>
            <person name="Crous P."/>
            <person name="Grigoriev I."/>
        </authorList>
    </citation>
    <scope>NUCLEOTIDE SEQUENCE</scope>
    <source>
        <strain evidence="9">CBS 675.92</strain>
    </source>
</reference>
<dbReference type="SUPFAM" id="SSF53474">
    <property type="entry name" value="alpha/beta-Hydrolases"/>
    <property type="match status" value="1"/>
</dbReference>
<protein>
    <recommendedName>
        <fullName evidence="8">DUF676 domain-containing protein</fullName>
    </recommendedName>
</protein>
<evidence type="ECO:0000313" key="10">
    <source>
        <dbReference type="Proteomes" id="UP000800035"/>
    </source>
</evidence>
<evidence type="ECO:0000256" key="2">
    <source>
        <dbReference type="ARBA" id="ARBA00004240"/>
    </source>
</evidence>
<dbReference type="GO" id="GO:0005739">
    <property type="term" value="C:mitochondrion"/>
    <property type="evidence" value="ECO:0007669"/>
    <property type="project" value="UniProtKB-SubCell"/>
</dbReference>
<keyword evidence="7" id="KW-0472">Membrane</keyword>
<dbReference type="InterPro" id="IPR052374">
    <property type="entry name" value="SERAC1"/>
</dbReference>
<dbReference type="InterPro" id="IPR007751">
    <property type="entry name" value="DUF676_lipase-like"/>
</dbReference>
<dbReference type="GO" id="GO:0005783">
    <property type="term" value="C:endoplasmic reticulum"/>
    <property type="evidence" value="ECO:0007669"/>
    <property type="project" value="UniProtKB-SubCell"/>
</dbReference>
<comment type="subcellular location">
    <subcellularLocation>
        <location evidence="2">Endoplasmic reticulum</location>
    </subcellularLocation>
    <subcellularLocation>
        <location evidence="3">Membrane</location>
    </subcellularLocation>
    <subcellularLocation>
        <location evidence="1">Mitochondrion</location>
    </subcellularLocation>
</comment>
<evidence type="ECO:0000256" key="7">
    <source>
        <dbReference type="ARBA" id="ARBA00023136"/>
    </source>
</evidence>
<evidence type="ECO:0000313" key="9">
    <source>
        <dbReference type="EMBL" id="KAF1951309.1"/>
    </source>
</evidence>
<keyword evidence="5" id="KW-0256">Endoplasmic reticulum</keyword>
<dbReference type="Pfam" id="PF05057">
    <property type="entry name" value="DUF676"/>
    <property type="match status" value="1"/>
</dbReference>
<evidence type="ECO:0000256" key="1">
    <source>
        <dbReference type="ARBA" id="ARBA00004173"/>
    </source>
</evidence>
<dbReference type="EMBL" id="ML977018">
    <property type="protein sequence ID" value="KAF1951309.1"/>
    <property type="molecule type" value="Genomic_DNA"/>
</dbReference>
<evidence type="ECO:0000259" key="8">
    <source>
        <dbReference type="Pfam" id="PF05057"/>
    </source>
</evidence>
<dbReference type="OrthoDB" id="427518at2759"/>
<keyword evidence="6" id="KW-0496">Mitochondrion</keyword>
<dbReference type="AlphaFoldDB" id="A0A6A5THU9"/>
<comment type="similarity">
    <text evidence="4">Belongs to the putative lipase ROG1 family.</text>
</comment>
<proteinExistence type="inferred from homology"/>
<evidence type="ECO:0000256" key="4">
    <source>
        <dbReference type="ARBA" id="ARBA00007920"/>
    </source>
</evidence>
<evidence type="ECO:0000256" key="3">
    <source>
        <dbReference type="ARBA" id="ARBA00004370"/>
    </source>
</evidence>
<feature type="domain" description="DUF676" evidence="8">
    <location>
        <begin position="14"/>
        <end position="146"/>
    </location>
</feature>
<dbReference type="PANTHER" id="PTHR48182:SF2">
    <property type="entry name" value="PROTEIN SERAC1"/>
    <property type="match status" value="1"/>
</dbReference>
<evidence type="ECO:0000256" key="5">
    <source>
        <dbReference type="ARBA" id="ARBA00022824"/>
    </source>
</evidence>
<gene>
    <name evidence="9" type="ORF">CC80DRAFT_395828</name>
</gene>